<dbReference type="RefSeq" id="WP_118647144.1">
    <property type="nucleotide sequence ID" value="NZ_CP060635.1"/>
</dbReference>
<dbReference type="InterPro" id="IPR031107">
    <property type="entry name" value="Small_HSP"/>
</dbReference>
<dbReference type="PROSITE" id="PS01031">
    <property type="entry name" value="SHSP"/>
    <property type="match status" value="1"/>
</dbReference>
<dbReference type="InterPro" id="IPR008978">
    <property type="entry name" value="HSP20-like_chaperone"/>
</dbReference>
<keyword evidence="5" id="KW-1185">Reference proteome</keyword>
<dbReference type="KEGG" id="whj:H9Q79_15305"/>
<evidence type="ECO:0000256" key="2">
    <source>
        <dbReference type="RuleBase" id="RU003616"/>
    </source>
</evidence>
<dbReference type="Gene3D" id="2.60.40.790">
    <property type="match status" value="1"/>
</dbReference>
<dbReference type="EMBL" id="CP060635">
    <property type="protein sequence ID" value="QNM08236.1"/>
    <property type="molecule type" value="Genomic_DNA"/>
</dbReference>
<organism evidence="4 5">
    <name type="scientific">Wansuia hejianensis</name>
    <dbReference type="NCBI Taxonomy" id="2763667"/>
    <lineage>
        <taxon>Bacteria</taxon>
        <taxon>Bacillati</taxon>
        <taxon>Bacillota</taxon>
        <taxon>Clostridia</taxon>
        <taxon>Lachnospirales</taxon>
        <taxon>Lachnospiraceae</taxon>
        <taxon>Wansuia</taxon>
    </lineage>
</organism>
<name>A0A7G9GBQ4_9FIRM</name>
<dbReference type="CDD" id="cd06471">
    <property type="entry name" value="ACD_LpsHSP_like"/>
    <property type="match status" value="1"/>
</dbReference>
<dbReference type="AlphaFoldDB" id="A0A7G9GBQ4"/>
<sequence>MMMPSIFKDELFTPWMDFRMPDVEKALYGKRSGHMMKTDIKEKDDSYEVAVDLPGFRKDEMKVELKNGYLTISAAKGLDRDEKDKKGKFIRKERYEGNMSRSFYVGGNVTEGDIHAKYKNGILTLDIPKKSPEEEKKRYVTIEG</sequence>
<feature type="domain" description="SHSP" evidence="3">
    <location>
        <begin position="29"/>
        <end position="144"/>
    </location>
</feature>
<dbReference type="SUPFAM" id="SSF49764">
    <property type="entry name" value="HSP20-like chaperones"/>
    <property type="match status" value="1"/>
</dbReference>
<dbReference type="Pfam" id="PF00011">
    <property type="entry name" value="HSP20"/>
    <property type="match status" value="1"/>
</dbReference>
<proteinExistence type="inferred from homology"/>
<comment type="similarity">
    <text evidence="1 2">Belongs to the small heat shock protein (HSP20) family.</text>
</comment>
<dbReference type="Proteomes" id="UP000515860">
    <property type="component" value="Chromosome"/>
</dbReference>
<accession>A0A7G9GBQ4</accession>
<reference evidence="4 5" key="1">
    <citation type="submission" date="2020-08" db="EMBL/GenBank/DDBJ databases">
        <authorList>
            <person name="Liu C."/>
            <person name="Sun Q."/>
        </authorList>
    </citation>
    <scope>NUCLEOTIDE SEQUENCE [LARGE SCALE GENOMIC DNA]</scope>
    <source>
        <strain evidence="4 5">NSJ-29</strain>
    </source>
</reference>
<dbReference type="PANTHER" id="PTHR11527">
    <property type="entry name" value="HEAT-SHOCK PROTEIN 20 FAMILY MEMBER"/>
    <property type="match status" value="1"/>
</dbReference>
<evidence type="ECO:0000313" key="4">
    <source>
        <dbReference type="EMBL" id="QNM08236.1"/>
    </source>
</evidence>
<protein>
    <submittedName>
        <fullName evidence="4">Hsp20/alpha crystallin family protein</fullName>
    </submittedName>
</protein>
<evidence type="ECO:0000256" key="1">
    <source>
        <dbReference type="PROSITE-ProRule" id="PRU00285"/>
    </source>
</evidence>
<dbReference type="InterPro" id="IPR002068">
    <property type="entry name" value="A-crystallin/Hsp20_dom"/>
</dbReference>
<evidence type="ECO:0000313" key="5">
    <source>
        <dbReference type="Proteomes" id="UP000515860"/>
    </source>
</evidence>
<gene>
    <name evidence="4" type="ORF">H9Q79_15305</name>
</gene>
<evidence type="ECO:0000259" key="3">
    <source>
        <dbReference type="PROSITE" id="PS01031"/>
    </source>
</evidence>